<proteinExistence type="predicted"/>
<evidence type="ECO:0000313" key="2">
    <source>
        <dbReference type="Proteomes" id="UP001605036"/>
    </source>
</evidence>
<sequence>MRVAFDPCCRCKEEVETVPHLFYTCKDCQTRWTLLHELASKARASFQNMHGLLETIDEALRTKKKEGPPIYILYTITSAIWKDRNHIFFRGQPQLTPLQVSLEQARLQIENSFNNQSSISHWQLGLEALEEINSLLAVLAPLAVNSTRSNEYAGERTQSAMTPLLQKSHRGDKFFAGCHGSSDNRIHKKKCRQWGESSIK</sequence>
<keyword evidence="2" id="KW-1185">Reference proteome</keyword>
<dbReference type="AlphaFoldDB" id="A0ABD1XN27"/>
<dbReference type="EMBL" id="JBHFFA010000008">
    <property type="protein sequence ID" value="KAL2610341.1"/>
    <property type="molecule type" value="Genomic_DNA"/>
</dbReference>
<protein>
    <submittedName>
        <fullName evidence="1">Uncharacterized protein</fullName>
    </submittedName>
</protein>
<dbReference type="Proteomes" id="UP001605036">
    <property type="component" value="Unassembled WGS sequence"/>
</dbReference>
<comment type="caution">
    <text evidence="1">The sequence shown here is derived from an EMBL/GenBank/DDBJ whole genome shotgun (WGS) entry which is preliminary data.</text>
</comment>
<reference evidence="1 2" key="1">
    <citation type="submission" date="2024-09" db="EMBL/GenBank/DDBJ databases">
        <title>Chromosome-scale assembly of Riccia fluitans.</title>
        <authorList>
            <person name="Paukszto L."/>
            <person name="Sawicki J."/>
            <person name="Karawczyk K."/>
            <person name="Piernik-Szablinska J."/>
            <person name="Szczecinska M."/>
            <person name="Mazdziarz M."/>
        </authorList>
    </citation>
    <scope>NUCLEOTIDE SEQUENCE [LARGE SCALE GENOMIC DNA]</scope>
    <source>
        <strain evidence="1">Rf_01</strain>
        <tissue evidence="1">Aerial parts of the thallus</tissue>
    </source>
</reference>
<accession>A0ABD1XN27</accession>
<name>A0ABD1XN27_9MARC</name>
<evidence type="ECO:0000313" key="1">
    <source>
        <dbReference type="EMBL" id="KAL2610341.1"/>
    </source>
</evidence>
<organism evidence="1 2">
    <name type="scientific">Riccia fluitans</name>
    <dbReference type="NCBI Taxonomy" id="41844"/>
    <lineage>
        <taxon>Eukaryota</taxon>
        <taxon>Viridiplantae</taxon>
        <taxon>Streptophyta</taxon>
        <taxon>Embryophyta</taxon>
        <taxon>Marchantiophyta</taxon>
        <taxon>Marchantiopsida</taxon>
        <taxon>Marchantiidae</taxon>
        <taxon>Marchantiales</taxon>
        <taxon>Ricciaceae</taxon>
        <taxon>Riccia</taxon>
    </lineage>
</organism>
<gene>
    <name evidence="1" type="ORF">R1flu_028914</name>
</gene>